<dbReference type="Gene3D" id="3.40.630.30">
    <property type="match status" value="1"/>
</dbReference>
<sequence length="180" mass="20926">MNFSIQLQLENERIKLVPLTENDFDELYQVASDKEIWAQHPNKDRWQKEVFQQFFEGAIQSKGAFRIVDKTSGETIGSTRFYDYDELSNSILIGYTFYATHCWGKGYNPSVKKLMMDYIFQYVDKVLFHVGALNIRSQIAMTRLGAKKIAEQEISYFGELPKPNHIYEISKESNLSDAKV</sequence>
<comment type="caution">
    <text evidence="2">The sequence shown here is derived from an EMBL/GenBank/DDBJ whole genome shotgun (WGS) entry which is preliminary data.</text>
</comment>
<protein>
    <submittedName>
        <fullName evidence="2">RimJ/RimL family protein N-acetyltransferase</fullName>
    </submittedName>
</protein>
<feature type="domain" description="N-acetyltransferase" evidence="1">
    <location>
        <begin position="13"/>
        <end position="147"/>
    </location>
</feature>
<keyword evidence="2" id="KW-0808">Transferase</keyword>
<dbReference type="InterPro" id="IPR000182">
    <property type="entry name" value="GNAT_dom"/>
</dbReference>
<dbReference type="EMBL" id="JACHCC010000002">
    <property type="protein sequence ID" value="MBB6498533.1"/>
    <property type="molecule type" value="Genomic_DNA"/>
</dbReference>
<dbReference type="PANTHER" id="PTHR43610">
    <property type="entry name" value="BLL6696 PROTEIN"/>
    <property type="match status" value="1"/>
</dbReference>
<gene>
    <name evidence="2" type="ORF">HDF25_000670</name>
</gene>
<organism evidence="2 3">
    <name type="scientific">Pedobacter cryoconitis</name>
    <dbReference type="NCBI Taxonomy" id="188932"/>
    <lineage>
        <taxon>Bacteria</taxon>
        <taxon>Pseudomonadati</taxon>
        <taxon>Bacteroidota</taxon>
        <taxon>Sphingobacteriia</taxon>
        <taxon>Sphingobacteriales</taxon>
        <taxon>Sphingobacteriaceae</taxon>
        <taxon>Pedobacter</taxon>
    </lineage>
</organism>
<accession>A0A7X0J0G5</accession>
<proteinExistence type="predicted"/>
<dbReference type="AlphaFoldDB" id="A0A7X0J0G5"/>
<name>A0A7X0J0G5_9SPHI</name>
<dbReference type="SUPFAM" id="SSF55729">
    <property type="entry name" value="Acyl-CoA N-acyltransferases (Nat)"/>
    <property type="match status" value="1"/>
</dbReference>
<evidence type="ECO:0000259" key="1">
    <source>
        <dbReference type="Pfam" id="PF13302"/>
    </source>
</evidence>
<evidence type="ECO:0000313" key="3">
    <source>
        <dbReference type="Proteomes" id="UP000521017"/>
    </source>
</evidence>
<dbReference type="GO" id="GO:0016747">
    <property type="term" value="F:acyltransferase activity, transferring groups other than amino-acyl groups"/>
    <property type="evidence" value="ECO:0007669"/>
    <property type="project" value="InterPro"/>
</dbReference>
<dbReference type="RefSeq" id="WP_184622756.1">
    <property type="nucleotide sequence ID" value="NZ_JACHCC010000002.1"/>
</dbReference>
<reference evidence="2 3" key="1">
    <citation type="submission" date="2020-08" db="EMBL/GenBank/DDBJ databases">
        <title>Genomic Encyclopedia of Type Strains, Phase IV (KMG-V): Genome sequencing to study the core and pangenomes of soil and plant-associated prokaryotes.</title>
        <authorList>
            <person name="Whitman W."/>
        </authorList>
    </citation>
    <scope>NUCLEOTIDE SEQUENCE [LARGE SCALE GENOMIC DNA]</scope>
    <source>
        <strain evidence="2 3">M2T3</strain>
    </source>
</reference>
<dbReference type="PANTHER" id="PTHR43610:SF1">
    <property type="entry name" value="N-ACETYLTRANSFERASE DOMAIN-CONTAINING PROTEIN"/>
    <property type="match status" value="1"/>
</dbReference>
<dbReference type="InterPro" id="IPR016181">
    <property type="entry name" value="Acyl_CoA_acyltransferase"/>
</dbReference>
<dbReference type="Proteomes" id="UP000521017">
    <property type="component" value="Unassembled WGS sequence"/>
</dbReference>
<evidence type="ECO:0000313" key="2">
    <source>
        <dbReference type="EMBL" id="MBB6498533.1"/>
    </source>
</evidence>
<dbReference type="Pfam" id="PF13302">
    <property type="entry name" value="Acetyltransf_3"/>
    <property type="match status" value="1"/>
</dbReference>